<dbReference type="AlphaFoldDB" id="A0A5C3DWK6"/>
<proteinExistence type="predicted"/>
<feature type="region of interest" description="Disordered" evidence="1">
    <location>
        <begin position="176"/>
        <end position="212"/>
    </location>
</feature>
<feature type="transmembrane region" description="Helical" evidence="2">
    <location>
        <begin position="633"/>
        <end position="654"/>
    </location>
</feature>
<gene>
    <name evidence="3" type="ORF">UTRI_00916</name>
</gene>
<feature type="transmembrane region" description="Helical" evidence="2">
    <location>
        <begin position="291"/>
        <end position="313"/>
    </location>
</feature>
<evidence type="ECO:0000256" key="2">
    <source>
        <dbReference type="SAM" id="Phobius"/>
    </source>
</evidence>
<feature type="transmembrane region" description="Helical" evidence="2">
    <location>
        <begin position="35"/>
        <end position="60"/>
    </location>
</feature>
<keyword evidence="4" id="KW-1185">Reference proteome</keyword>
<dbReference type="OrthoDB" id="2554316at2759"/>
<dbReference type="Proteomes" id="UP000324022">
    <property type="component" value="Unassembled WGS sequence"/>
</dbReference>
<dbReference type="EMBL" id="OOIN01000002">
    <property type="protein sequence ID" value="SPO21439.1"/>
    <property type="molecule type" value="Genomic_DNA"/>
</dbReference>
<feature type="transmembrane region" description="Helical" evidence="2">
    <location>
        <begin position="536"/>
        <end position="560"/>
    </location>
</feature>
<organism evidence="3 4">
    <name type="scientific">Ustilago trichophora</name>
    <dbReference type="NCBI Taxonomy" id="86804"/>
    <lineage>
        <taxon>Eukaryota</taxon>
        <taxon>Fungi</taxon>
        <taxon>Dikarya</taxon>
        <taxon>Basidiomycota</taxon>
        <taxon>Ustilaginomycotina</taxon>
        <taxon>Ustilaginomycetes</taxon>
        <taxon>Ustilaginales</taxon>
        <taxon>Ustilaginaceae</taxon>
        <taxon>Ustilago</taxon>
    </lineage>
</organism>
<feature type="compositionally biased region" description="Polar residues" evidence="1">
    <location>
        <begin position="430"/>
        <end position="443"/>
    </location>
</feature>
<accession>A0A5C3DWK6</accession>
<protein>
    <submittedName>
        <fullName evidence="3">Uncharacterized protein</fullName>
    </submittedName>
</protein>
<feature type="region of interest" description="Disordered" evidence="1">
    <location>
        <begin position="708"/>
        <end position="737"/>
    </location>
</feature>
<evidence type="ECO:0000256" key="1">
    <source>
        <dbReference type="SAM" id="MobiDB-lite"/>
    </source>
</evidence>
<evidence type="ECO:0000313" key="3">
    <source>
        <dbReference type="EMBL" id="SPO21439.1"/>
    </source>
</evidence>
<name>A0A5C3DWK6_9BASI</name>
<keyword evidence="2" id="KW-1133">Transmembrane helix</keyword>
<evidence type="ECO:0000313" key="4">
    <source>
        <dbReference type="Proteomes" id="UP000324022"/>
    </source>
</evidence>
<keyword evidence="2" id="KW-0472">Membrane</keyword>
<feature type="region of interest" description="Disordered" evidence="1">
    <location>
        <begin position="382"/>
        <end position="475"/>
    </location>
</feature>
<sequence>MKLFRRGRGSPTDLEVVTECSPVIESSNAHYPENLVNLISFYVCYLVVLASAVLIFFFGWRERAVTVQTFDVQAYPAVVYGWNADAAATTSPSISPTAAGAGGVATCTPDFYEKGSYLQYACTSIAAEGTEKLRFYLTTLIPFPPTSSFYIPRTQRYKDIAVSSYYVHYSTYLPSKSTSTGASSSTPSAAGSAQSSTSSAGLLSPTPAQAASSTSATSTSAAAVLQPRQASATSAPFASAIPTSSLSLVSIQYPTSSLSALMAGTIVSRFPTPSATTTSIPVESAAFSEGYTIFFTVIAALPLFSMTMTLILATYNLNVARKKDWPPEPGHGQGEGENKLRERLIRLEQLATSPAAPSPATVPLSIYNDHMNLAKLWADKGPLSPWTGRGGSEVRSPPTRRPRAETQASPNVDQSVFLPPAYEQAREHSSSSATGPVVASSTAEPIESHPPAYQEEPTTGASVTMPPNDLANEGDDDAIEVASSVSTDSEDGSDSHRAAPRIVPIRSGFGISCSIPADKMVPPKTRTDGTRLPVRLAWMILPTYAFVFHLDLVIFVLVVIPELVALAMAADAFKDVTAFLRTGGCIGASSAKGSVYDLQRSLCGPQRFLASYPQEYSNARPATTMSLFARDPAIVLSGLVILFVAHVAWIATLIRKSHLAEKKGMEPYDSDSGRMTTGTTRWGYVTVWNKVGVHGWFYHDAAEIRANQRPGAGDEHRLEDFTTSSRPTAASGRRRNH</sequence>
<keyword evidence="2" id="KW-0812">Transmembrane</keyword>
<reference evidence="3 4" key="1">
    <citation type="submission" date="2018-03" db="EMBL/GenBank/DDBJ databases">
        <authorList>
            <person name="Guldener U."/>
        </authorList>
    </citation>
    <scope>NUCLEOTIDE SEQUENCE [LARGE SCALE GENOMIC DNA]</scope>
    <source>
        <strain evidence="3 4">NBRC100155</strain>
    </source>
</reference>